<dbReference type="AlphaFoldDB" id="A0A3S1BLQ1"/>
<feature type="compositionally biased region" description="Basic and acidic residues" evidence="1">
    <location>
        <begin position="148"/>
        <end position="158"/>
    </location>
</feature>
<feature type="compositionally biased region" description="Polar residues" evidence="1">
    <location>
        <begin position="99"/>
        <end position="109"/>
    </location>
</feature>
<feature type="region of interest" description="Disordered" evidence="1">
    <location>
        <begin position="55"/>
        <end position="160"/>
    </location>
</feature>
<protein>
    <submittedName>
        <fullName evidence="2">Uncharacterized protein</fullName>
    </submittedName>
</protein>
<feature type="compositionally biased region" description="Polar residues" evidence="1">
    <location>
        <begin position="188"/>
        <end position="201"/>
    </location>
</feature>
<dbReference type="OrthoDB" id="10664701at2759"/>
<dbReference type="EMBL" id="RQTK01000014">
    <property type="protein sequence ID" value="RUS91317.1"/>
    <property type="molecule type" value="Genomic_DNA"/>
</dbReference>
<feature type="region of interest" description="Disordered" evidence="1">
    <location>
        <begin position="180"/>
        <end position="244"/>
    </location>
</feature>
<organism evidence="2 3">
    <name type="scientific">Elysia chlorotica</name>
    <name type="common">Eastern emerald elysia</name>
    <name type="synonym">Sea slug</name>
    <dbReference type="NCBI Taxonomy" id="188477"/>
    <lineage>
        <taxon>Eukaryota</taxon>
        <taxon>Metazoa</taxon>
        <taxon>Spiralia</taxon>
        <taxon>Lophotrochozoa</taxon>
        <taxon>Mollusca</taxon>
        <taxon>Gastropoda</taxon>
        <taxon>Heterobranchia</taxon>
        <taxon>Euthyneura</taxon>
        <taxon>Panpulmonata</taxon>
        <taxon>Sacoglossa</taxon>
        <taxon>Placobranchoidea</taxon>
        <taxon>Plakobranchidae</taxon>
        <taxon>Elysia</taxon>
    </lineage>
</organism>
<keyword evidence="3" id="KW-1185">Reference proteome</keyword>
<gene>
    <name evidence="2" type="ORF">EGW08_000931</name>
</gene>
<feature type="compositionally biased region" description="Basic and acidic residues" evidence="1">
    <location>
        <begin position="118"/>
        <end position="130"/>
    </location>
</feature>
<evidence type="ECO:0000256" key="1">
    <source>
        <dbReference type="SAM" id="MobiDB-lite"/>
    </source>
</evidence>
<proteinExistence type="predicted"/>
<accession>A0A3S1BLQ1</accession>
<feature type="region of interest" description="Disordered" evidence="1">
    <location>
        <begin position="1"/>
        <end position="21"/>
    </location>
</feature>
<sequence length="244" mass="28226">MDFPRKCKTKRKNPGKTLGLPKLDTLTQLEREQLYHQNFQELAALRRNVYSSLNIHPRNTYLPPQLKPTSVVRPSQQEPQKHQESASGTAATHLHQPQRDQASGAITTYQQQPQQQKQQRDLGIQRHDEQMQINKKQKHAPQYHHQQQHKEPKQHGQFREGSNTVMQSGLYDRSEKAAMNNGKDLSENRNYFNTPGRTNGASYMPAFEQEKPPPQPEIFVKVDEGSDSDFSSMMDTDSSEYERF</sequence>
<evidence type="ECO:0000313" key="2">
    <source>
        <dbReference type="EMBL" id="RUS91317.1"/>
    </source>
</evidence>
<evidence type="ECO:0000313" key="3">
    <source>
        <dbReference type="Proteomes" id="UP000271974"/>
    </source>
</evidence>
<dbReference type="Proteomes" id="UP000271974">
    <property type="component" value="Unassembled WGS sequence"/>
</dbReference>
<reference evidence="2 3" key="1">
    <citation type="submission" date="2019-01" db="EMBL/GenBank/DDBJ databases">
        <title>A draft genome assembly of the solar-powered sea slug Elysia chlorotica.</title>
        <authorList>
            <person name="Cai H."/>
            <person name="Li Q."/>
            <person name="Fang X."/>
            <person name="Li J."/>
            <person name="Curtis N.E."/>
            <person name="Altenburger A."/>
            <person name="Shibata T."/>
            <person name="Feng M."/>
            <person name="Maeda T."/>
            <person name="Schwartz J.A."/>
            <person name="Shigenobu S."/>
            <person name="Lundholm N."/>
            <person name="Nishiyama T."/>
            <person name="Yang H."/>
            <person name="Hasebe M."/>
            <person name="Li S."/>
            <person name="Pierce S.K."/>
            <person name="Wang J."/>
        </authorList>
    </citation>
    <scope>NUCLEOTIDE SEQUENCE [LARGE SCALE GENOMIC DNA]</scope>
    <source>
        <strain evidence="2">EC2010</strain>
        <tissue evidence="2">Whole organism of an adult</tissue>
    </source>
</reference>
<name>A0A3S1BLQ1_ELYCH</name>
<comment type="caution">
    <text evidence="2">The sequence shown here is derived from an EMBL/GenBank/DDBJ whole genome shotgun (WGS) entry which is preliminary data.</text>
</comment>
<feature type="compositionally biased region" description="Basic residues" evidence="1">
    <location>
        <begin position="1"/>
        <end position="14"/>
    </location>
</feature>